<protein>
    <submittedName>
        <fullName evidence="1">Uncharacterized protein</fullName>
    </submittedName>
</protein>
<name>A0A1H1MUT2_BRESA</name>
<evidence type="ECO:0000313" key="2">
    <source>
        <dbReference type="Proteomes" id="UP000199700"/>
    </source>
</evidence>
<proteinExistence type="predicted"/>
<sequence length="73" mass="8252">MKLNDEAKAVLSIAGVTQAEWARRWFGETTWRGDVCGCPDERCRGYHHDKSEPCGCVRSLAREYSNNSSETTK</sequence>
<organism evidence="1 2">
    <name type="scientific">Brevibacterium sandarakinum</name>
    <dbReference type="NCBI Taxonomy" id="629680"/>
    <lineage>
        <taxon>Bacteria</taxon>
        <taxon>Bacillati</taxon>
        <taxon>Actinomycetota</taxon>
        <taxon>Actinomycetes</taxon>
        <taxon>Micrococcales</taxon>
        <taxon>Brevibacteriaceae</taxon>
        <taxon>Brevibacterium</taxon>
    </lineage>
</organism>
<dbReference type="STRING" id="629680.SAMN04489751_0769"/>
<keyword evidence="2" id="KW-1185">Reference proteome</keyword>
<dbReference type="Proteomes" id="UP000199700">
    <property type="component" value="Chromosome"/>
</dbReference>
<dbReference type="EMBL" id="LT629739">
    <property type="protein sequence ID" value="SDR90613.1"/>
    <property type="molecule type" value="Genomic_DNA"/>
</dbReference>
<accession>A0A1H1MUT2</accession>
<evidence type="ECO:0000313" key="1">
    <source>
        <dbReference type="EMBL" id="SDR90613.1"/>
    </source>
</evidence>
<dbReference type="AlphaFoldDB" id="A0A1H1MUT2"/>
<reference evidence="1" key="1">
    <citation type="submission" date="2016-10" db="EMBL/GenBank/DDBJ databases">
        <authorList>
            <person name="Varghese N."/>
            <person name="Submissions S."/>
        </authorList>
    </citation>
    <scope>NUCLEOTIDE SEQUENCE [LARGE SCALE GENOMIC DNA]</scope>
    <source>
        <strain evidence="1">DSM 22082</strain>
    </source>
</reference>
<gene>
    <name evidence="1" type="ORF">SAMN04489751_0769</name>
</gene>